<proteinExistence type="predicted"/>
<dbReference type="AlphaFoldDB" id="A0A6V7QIC3"/>
<gene>
    <name evidence="3" type="ORF">CB5_LOCUS25787</name>
</gene>
<reference evidence="3" key="1">
    <citation type="submission" date="2020-07" db="EMBL/GenBank/DDBJ databases">
        <authorList>
            <person name="Lin J."/>
        </authorList>
    </citation>
    <scope>NUCLEOTIDE SEQUENCE</scope>
</reference>
<evidence type="ECO:0000259" key="1">
    <source>
        <dbReference type="PROSITE" id="PS50020"/>
    </source>
</evidence>
<dbReference type="InterPro" id="IPR002013">
    <property type="entry name" value="SAC_dom"/>
</dbReference>
<dbReference type="InterPro" id="IPR057555">
    <property type="entry name" value="SAC9_GBDL_1st"/>
</dbReference>
<dbReference type="PANTHER" id="PTHR46817">
    <property type="entry name" value="PHOSPHOINOSITIDE PHOSPHATASE SAC9-RELATED"/>
    <property type="match status" value="1"/>
</dbReference>
<dbReference type="PROSITE" id="PS50020">
    <property type="entry name" value="WW_DOMAIN_2"/>
    <property type="match status" value="1"/>
</dbReference>
<evidence type="ECO:0000259" key="2">
    <source>
        <dbReference type="PROSITE" id="PS50275"/>
    </source>
</evidence>
<dbReference type="CDD" id="cd00201">
    <property type="entry name" value="WW"/>
    <property type="match status" value="1"/>
</dbReference>
<dbReference type="InterPro" id="IPR001202">
    <property type="entry name" value="WW_dom"/>
</dbReference>
<dbReference type="PROSITE" id="PS50275">
    <property type="entry name" value="SAC"/>
    <property type="match status" value="1"/>
</dbReference>
<dbReference type="SUPFAM" id="SSF51045">
    <property type="entry name" value="WW domain"/>
    <property type="match status" value="1"/>
</dbReference>
<dbReference type="InterPro" id="IPR036020">
    <property type="entry name" value="WW_dom_sf"/>
</dbReference>
<dbReference type="PANTHER" id="PTHR46817:SF1">
    <property type="entry name" value="SAC DOMAIN-CONTAINING PROTEIN"/>
    <property type="match status" value="1"/>
</dbReference>
<accession>A0A6V7QIC3</accession>
<feature type="domain" description="SAC" evidence="2">
    <location>
        <begin position="130"/>
        <end position="507"/>
    </location>
</feature>
<name>A0A6V7QIC3_ANACO</name>
<protein>
    <recommendedName>
        <fullName evidence="4">Phosphoinositide phosphatase SAC9</fullName>
    </recommendedName>
</protein>
<feature type="domain" description="WW" evidence="1">
    <location>
        <begin position="493"/>
        <end position="527"/>
    </location>
</feature>
<sequence>MPTTSGSSRETSVIAVVLEAGEVYIVVSLSIRNDTQHGHDLFKSEEEALNYITDGSRLLCKSTTYARAILGYSVLGSFGLLLVATRLSATVPTLPGGGCIYTVTESQWIRIQLQNPQPQGKGELKNIQDLAELDIDGKHYFCETRDITRPFPSRMTLQNPDDEFVWNGWFLKPFKDIGLAQHCVILLQGFAECRNFIGTDQQGGTVALIARRSRLHPGTRYLARGLNACSSTGRNEVECEQLVWVTRRGGEAVPFSSYIWWRGTIPIWWGAELKLAIEAEIYVSAQDPYRGSAQYYQRLSKRYGTQSSELNASKQKKTPIICVNLLRKGEGKPEKILVDHFEESLKHVRSSGQLPHTWIQLINYDWHATVKSKGEQETIEGLWKHLKAPTMAIGFSDGIYYPRQQQLKECRGLIIQNGDVVGGFCLRSLQNGVIRFNCADSLDRTNAASYFGALQVFVEQCRRLGISLDRDAVFRSSSTNKYIEFGNYGGSGGPLPPGWEERSDPVSGKTFYIDHNTRKTTWEHPCQDKPWKKFDLTFEQFKSSTMLVPVNQLADLFLLAGDIHATLYTGSKAMHSQILNIFNEDSGGKFSKFSAAQNVKITLQRRYQNVLVDSSRQKQLEMFLGLRLFKHLPSISLHPLEVLSRPSGFLLKPVPSVFPNADSGSNLLSYKKKDLIWVCPPAADVVELFIFLAEPCHVCQLLLTVSHGAEDSSYPGAVDVRVGCSLDGLKLVLEGACIPQCSNGTNLLIPLMGRIDPEDFAVTGKSARLHGQESSYLPLLYDFEEVEGELNFLNRIVALTFYPSVPGRLPVTLGEVEVLGVSLPWTGIFSNNSIGADFIKLLQENSAKIAKLHRSSDVKDSTNPFIDNPTAHTSSQSFVQPSLANNVFDFLSGDYAIPNQLDNSNISRSTELSSGELFDFLDSSAADSHFSASSEVPSELHNESAEESNSIQLYLNIFRSFPEPNKGRKLSFEQAMKLEIERLRLNLSSAERDRGLLSISIDPATINPNILVDDSYILRLCNYADTLALLGHAALEDQINASIGLDIVDESVVDFWNINEFGETCSGGKCEVRAGTSSKVSFTNSSSTSSPFFWSVLSVKEKLVKSAVLGRELLFYLITVSKTRKSIAAYQALVDLSTVHNVKSLIII</sequence>
<dbReference type="Gene3D" id="2.20.70.10">
    <property type="match status" value="1"/>
</dbReference>
<dbReference type="Pfam" id="PF02383">
    <property type="entry name" value="Syja_N"/>
    <property type="match status" value="1"/>
</dbReference>
<dbReference type="GO" id="GO:0016791">
    <property type="term" value="F:phosphatase activity"/>
    <property type="evidence" value="ECO:0007669"/>
    <property type="project" value="InterPro"/>
</dbReference>
<dbReference type="PROSITE" id="PS01159">
    <property type="entry name" value="WW_DOMAIN_1"/>
    <property type="match status" value="1"/>
</dbReference>
<organism evidence="3">
    <name type="scientific">Ananas comosus var. bracteatus</name>
    <name type="common">red pineapple</name>
    <dbReference type="NCBI Taxonomy" id="296719"/>
    <lineage>
        <taxon>Eukaryota</taxon>
        <taxon>Viridiplantae</taxon>
        <taxon>Streptophyta</taxon>
        <taxon>Embryophyta</taxon>
        <taxon>Tracheophyta</taxon>
        <taxon>Spermatophyta</taxon>
        <taxon>Magnoliopsida</taxon>
        <taxon>Liliopsida</taxon>
        <taxon>Poales</taxon>
        <taxon>Bromeliaceae</taxon>
        <taxon>Bromelioideae</taxon>
        <taxon>Ananas</taxon>
    </lineage>
</organism>
<dbReference type="SMART" id="SM00456">
    <property type="entry name" value="WW"/>
    <property type="match status" value="1"/>
</dbReference>
<dbReference type="Pfam" id="PF24790">
    <property type="entry name" value="SAC9_GBDL_1st"/>
    <property type="match status" value="1"/>
</dbReference>
<evidence type="ECO:0008006" key="4">
    <source>
        <dbReference type="Google" id="ProtNLM"/>
    </source>
</evidence>
<evidence type="ECO:0000313" key="3">
    <source>
        <dbReference type="EMBL" id="CAD1842576.1"/>
    </source>
</evidence>
<dbReference type="EMBL" id="LR862136">
    <property type="protein sequence ID" value="CAD1842576.1"/>
    <property type="molecule type" value="Genomic_DNA"/>
</dbReference>
<dbReference type="Pfam" id="PF00397">
    <property type="entry name" value="WW"/>
    <property type="match status" value="1"/>
</dbReference>